<gene>
    <name evidence="5" type="ORF">SAMN04488006_2264</name>
</gene>
<dbReference type="AlphaFoldDB" id="A0A1I6R626"/>
<evidence type="ECO:0000313" key="5">
    <source>
        <dbReference type="EMBL" id="SFS60104.1"/>
    </source>
</evidence>
<proteinExistence type="predicted"/>
<sequence length="575" mass="65279">MQKLFITFISILISGFSFAQVKKDTLKTDEIVVEKPYTPTISDAFKIKSNPSLENVTNFSKEKVSYSIFSIPVASTFTPTKGKAQNIAREPKEQIYQNYITAGFGTFKSPLFETFMHFGDKRYNDFGLFVKHESSEGGVEDSMLDDNFANTRIDLFYKQFDRDFNWQINAGVQRKLYNYYGLPETTLFDQIFLNTIDEKQIYKTVYAGGNINFENGIFKGATAELVNFSDNFDSNEIHLLAKPTIEFPISTELISSEFVVEIVTGKFQQEYNTPTKLKHSFINLGASPNFEVLRENLTVNLGAKIYYSNDLERKINKFFAYPNVSASLKVVDDIFILLAGVNGDLIQNTYSNFADENPYVSPTLNILQTDKQYNAFIGAKGKLASNMGFNFNVSHSNEYNKPLFIQNQIKTDGVNITSESYQAGNSFSVIYDDVKTLNFFGEITIEASKEFNFSSTINYANYTTKNELEAWNLPTLTATISGDFQRNKWFVGAKLFYRGETKDYVIPYNLSAENGTIVTNDSYLDLNLSGGYNFTDRLTAFAKINNALGKKYHQFNNYQVQSLQALAGITYKFDL</sequence>
<feature type="chain" id="PRO_5011779885" evidence="4">
    <location>
        <begin position="20"/>
        <end position="575"/>
    </location>
</feature>
<keyword evidence="4" id="KW-0732">Signal</keyword>
<evidence type="ECO:0000256" key="4">
    <source>
        <dbReference type="SAM" id="SignalP"/>
    </source>
</evidence>
<evidence type="ECO:0000256" key="2">
    <source>
        <dbReference type="ARBA" id="ARBA00023136"/>
    </source>
</evidence>
<keyword evidence="2" id="KW-0472">Membrane</keyword>
<evidence type="ECO:0000256" key="1">
    <source>
        <dbReference type="ARBA" id="ARBA00004442"/>
    </source>
</evidence>
<organism evidence="5 6">
    <name type="scientific">Lutibacter maritimus</name>
    <dbReference type="NCBI Taxonomy" id="593133"/>
    <lineage>
        <taxon>Bacteria</taxon>
        <taxon>Pseudomonadati</taxon>
        <taxon>Bacteroidota</taxon>
        <taxon>Flavobacteriia</taxon>
        <taxon>Flavobacteriales</taxon>
        <taxon>Flavobacteriaceae</taxon>
        <taxon>Lutibacter</taxon>
    </lineage>
</organism>
<reference evidence="6" key="1">
    <citation type="submission" date="2016-10" db="EMBL/GenBank/DDBJ databases">
        <authorList>
            <person name="Varghese N."/>
            <person name="Submissions S."/>
        </authorList>
    </citation>
    <scope>NUCLEOTIDE SEQUENCE [LARGE SCALE GENOMIC DNA]</scope>
    <source>
        <strain evidence="6">DSM 24450</strain>
    </source>
</reference>
<evidence type="ECO:0000313" key="6">
    <source>
        <dbReference type="Proteomes" id="UP000199312"/>
    </source>
</evidence>
<dbReference type="Proteomes" id="UP000199312">
    <property type="component" value="Unassembled WGS sequence"/>
</dbReference>
<keyword evidence="6" id="KW-1185">Reference proteome</keyword>
<accession>A0A1I6R626</accession>
<evidence type="ECO:0000256" key="3">
    <source>
        <dbReference type="ARBA" id="ARBA00023237"/>
    </source>
</evidence>
<dbReference type="Gene3D" id="2.40.170.20">
    <property type="entry name" value="TonB-dependent receptor, beta-barrel domain"/>
    <property type="match status" value="1"/>
</dbReference>
<feature type="signal peptide" evidence="4">
    <location>
        <begin position="1"/>
        <end position="19"/>
    </location>
</feature>
<dbReference type="OrthoDB" id="1264254at2"/>
<name>A0A1I6R626_9FLAO</name>
<dbReference type="RefSeq" id="WP_143102409.1">
    <property type="nucleotide sequence ID" value="NZ_FOZP01000005.1"/>
</dbReference>
<dbReference type="EMBL" id="FOZP01000005">
    <property type="protein sequence ID" value="SFS60104.1"/>
    <property type="molecule type" value="Genomic_DNA"/>
</dbReference>
<dbReference type="GO" id="GO:0009279">
    <property type="term" value="C:cell outer membrane"/>
    <property type="evidence" value="ECO:0007669"/>
    <property type="project" value="UniProtKB-SubCell"/>
</dbReference>
<protein>
    <submittedName>
        <fullName evidence="5">Uncharacterized protein</fullName>
    </submittedName>
</protein>
<dbReference type="STRING" id="593133.SAMN04488006_2264"/>
<dbReference type="SUPFAM" id="SSF56935">
    <property type="entry name" value="Porins"/>
    <property type="match status" value="1"/>
</dbReference>
<dbReference type="InterPro" id="IPR036942">
    <property type="entry name" value="Beta-barrel_TonB_sf"/>
</dbReference>
<comment type="subcellular location">
    <subcellularLocation>
        <location evidence="1">Cell outer membrane</location>
    </subcellularLocation>
</comment>
<keyword evidence="3" id="KW-0998">Cell outer membrane</keyword>